<proteinExistence type="predicted"/>
<protein>
    <submittedName>
        <fullName evidence="1">Uncharacterized protein</fullName>
    </submittedName>
</protein>
<dbReference type="EMBL" id="VMNF01000007">
    <property type="protein sequence ID" value="TXC03617.1"/>
    <property type="molecule type" value="Genomic_DNA"/>
</dbReference>
<gene>
    <name evidence="1" type="ORF">FocTR4_00001354</name>
</gene>
<organism evidence="1 2">
    <name type="scientific">Fusarium oxysporum f. sp. cubense</name>
    <dbReference type="NCBI Taxonomy" id="61366"/>
    <lineage>
        <taxon>Eukaryota</taxon>
        <taxon>Fungi</taxon>
        <taxon>Dikarya</taxon>
        <taxon>Ascomycota</taxon>
        <taxon>Pezizomycotina</taxon>
        <taxon>Sordariomycetes</taxon>
        <taxon>Hypocreomycetidae</taxon>
        <taxon>Hypocreales</taxon>
        <taxon>Nectriaceae</taxon>
        <taxon>Fusarium</taxon>
        <taxon>Fusarium oxysporum species complex</taxon>
    </lineage>
</organism>
<accession>A0A5C6SY81</accession>
<sequence>MADQATITPAEWESLKNDETTAEAVAELMIRVIHMGRDEAESFSEVREFREMTAEKLGVKWWTAEGAVGADQGFNKIWMGLVEFLAGRQDVWEVGGIGAPPLTLAKKK</sequence>
<reference evidence="1 2" key="1">
    <citation type="submission" date="2019-07" db="EMBL/GenBank/DDBJ databases">
        <title>The First High-Quality Draft Genome Sequence of the Causal Agent of the Current Panama Disease Epidemic.</title>
        <authorList>
            <person name="Warmington R.J."/>
            <person name="Kay W."/>
            <person name="Jeffries A."/>
            <person name="Bebber D."/>
            <person name="Moore K."/>
            <person name="Studholme D.J."/>
        </authorList>
    </citation>
    <scope>NUCLEOTIDE SEQUENCE [LARGE SCALE GENOMIC DNA]</scope>
    <source>
        <strain evidence="1 2">TR4</strain>
    </source>
</reference>
<name>A0A5C6SY81_FUSOC</name>
<comment type="caution">
    <text evidence="1">The sequence shown here is derived from an EMBL/GenBank/DDBJ whole genome shotgun (WGS) entry which is preliminary data.</text>
</comment>
<evidence type="ECO:0000313" key="2">
    <source>
        <dbReference type="Proteomes" id="UP000321331"/>
    </source>
</evidence>
<dbReference type="Proteomes" id="UP000321331">
    <property type="component" value="Unassembled WGS sequence"/>
</dbReference>
<evidence type="ECO:0000313" key="1">
    <source>
        <dbReference type="EMBL" id="TXC03617.1"/>
    </source>
</evidence>
<dbReference type="AlphaFoldDB" id="A0A5C6SY81"/>